<dbReference type="Proteomes" id="UP000087766">
    <property type="component" value="Chromosome 6"/>
</dbReference>
<dbReference type="PANTHER" id="PTHR46932">
    <property type="entry name" value="HEAVY METAL-ASSOCIATED ISOPRENYLATED PLANT PROTEIN 47"/>
    <property type="match status" value="1"/>
</dbReference>
<name>A0A3Q0F056_VIGRR</name>
<dbReference type="PANTHER" id="PTHR46932:SF12">
    <property type="entry name" value="HEAVY METAL-ASSOCIATED ISOPRENYLATED PLANT PROTEIN 47"/>
    <property type="match status" value="1"/>
</dbReference>
<protein>
    <submittedName>
        <fullName evidence="3">Heavy metal-associated isoprenylated plant protein 47-like</fullName>
    </submittedName>
</protein>
<reference evidence="2" key="1">
    <citation type="journal article" date="2014" name="Nat. Commun.">
        <title>Genome sequence of mungbean and insights into evolution within Vigna species.</title>
        <authorList>
            <person name="Kang Y.J."/>
            <person name="Kim S.K."/>
            <person name="Kim M.Y."/>
            <person name="Lestari P."/>
            <person name="Kim K.H."/>
            <person name="Ha B.K."/>
            <person name="Jun T.H."/>
            <person name="Hwang W.J."/>
            <person name="Lee T."/>
            <person name="Lee J."/>
            <person name="Shim S."/>
            <person name="Yoon M.Y."/>
            <person name="Jang Y.E."/>
            <person name="Han K.S."/>
            <person name="Taeprayoon P."/>
            <person name="Yoon N."/>
            <person name="Somta P."/>
            <person name="Tanya P."/>
            <person name="Kim K.S."/>
            <person name="Gwag J.G."/>
            <person name="Moon J.K."/>
            <person name="Lee Y.H."/>
            <person name="Park B.S."/>
            <person name="Bombarely A."/>
            <person name="Doyle J.J."/>
            <person name="Jackson S.A."/>
            <person name="Schafleitner R."/>
            <person name="Srinives P."/>
            <person name="Varshney R.K."/>
            <person name="Lee S.H."/>
        </authorList>
    </citation>
    <scope>NUCLEOTIDE SEQUENCE [LARGE SCALE GENOMIC DNA]</scope>
    <source>
        <strain evidence="2">cv. VC1973A</strain>
    </source>
</reference>
<dbReference type="OrthoDB" id="692882at2759"/>
<dbReference type="STRING" id="3916.A0A3Q0F056"/>
<dbReference type="GeneID" id="111241810"/>
<dbReference type="RefSeq" id="XP_022637430.1">
    <property type="nucleotide sequence ID" value="XM_022781709.1"/>
</dbReference>
<evidence type="ECO:0000313" key="3">
    <source>
        <dbReference type="RefSeq" id="XP_022637430.1"/>
    </source>
</evidence>
<dbReference type="KEGG" id="vra:111241810"/>
<gene>
    <name evidence="3" type="primary">LOC111241810</name>
</gene>
<evidence type="ECO:0000256" key="1">
    <source>
        <dbReference type="SAM" id="MobiDB-lite"/>
    </source>
</evidence>
<organism evidence="2 3">
    <name type="scientific">Vigna radiata var. radiata</name>
    <name type="common">Mung bean</name>
    <name type="synonym">Phaseolus aureus</name>
    <dbReference type="NCBI Taxonomy" id="3916"/>
    <lineage>
        <taxon>Eukaryota</taxon>
        <taxon>Viridiplantae</taxon>
        <taxon>Streptophyta</taxon>
        <taxon>Embryophyta</taxon>
        <taxon>Tracheophyta</taxon>
        <taxon>Spermatophyta</taxon>
        <taxon>Magnoliopsida</taxon>
        <taxon>eudicotyledons</taxon>
        <taxon>Gunneridae</taxon>
        <taxon>Pentapetalae</taxon>
        <taxon>rosids</taxon>
        <taxon>fabids</taxon>
        <taxon>Fabales</taxon>
        <taxon>Fabaceae</taxon>
        <taxon>Papilionoideae</taxon>
        <taxon>50 kb inversion clade</taxon>
        <taxon>NPAAA clade</taxon>
        <taxon>indigoferoid/millettioid clade</taxon>
        <taxon>Phaseoleae</taxon>
        <taxon>Vigna</taxon>
    </lineage>
</organism>
<evidence type="ECO:0000313" key="2">
    <source>
        <dbReference type="Proteomes" id="UP000087766"/>
    </source>
</evidence>
<feature type="compositionally biased region" description="Acidic residues" evidence="1">
    <location>
        <begin position="71"/>
        <end position="95"/>
    </location>
</feature>
<dbReference type="Gene3D" id="3.30.70.100">
    <property type="match status" value="1"/>
</dbReference>
<accession>A0A3Q0F056</accession>
<feature type="region of interest" description="Disordered" evidence="1">
    <location>
        <begin position="69"/>
        <end position="107"/>
    </location>
</feature>
<sequence>MKRIVIKVQVESEKCRTKVLTVAAKSQGVLSLSLEGESRDRVVVTGDGVDAVQLTNKLRKKFHYATLISVEDMEEDEEEEEEDDEEKEEEEEEEATPQQNSPRSHLPPFQIWTTYLQGCPLCNSFVPPSPMHSHVVYDSDHYSCTIV</sequence>
<dbReference type="InterPro" id="IPR042885">
    <property type="entry name" value="HIPP47/16"/>
</dbReference>
<reference evidence="3" key="2">
    <citation type="submission" date="2025-08" db="UniProtKB">
        <authorList>
            <consortium name="RefSeq"/>
        </authorList>
    </citation>
    <scope>IDENTIFICATION</scope>
    <source>
        <tissue evidence="3">Leaf</tissue>
    </source>
</reference>
<proteinExistence type="predicted"/>
<dbReference type="AlphaFoldDB" id="A0A3Q0F056"/>
<keyword evidence="2" id="KW-1185">Reference proteome</keyword>